<dbReference type="Proteomes" id="UP000253744">
    <property type="component" value="Chromosome"/>
</dbReference>
<accession>A0A345IG33</accession>
<sequence>MFGTAMSASRRSLLPLVALLGLGTAGLGGPGTSALASAELPAALAARVTALLPGPEQTVQVVKRGSRIATVNLQQHVTSVGGSPAALRTVLASAARGQVPSYDARLGITREQFGAYLAFQPVLVPSGKSLKLPLLRTSQRLTFPEQSSVPALLRGLSFDLRSGEVQVPEGFSFKPVRVSASTATDRSIDLRGGVQWKMHGYDPISQNGIHGQLSLHQLGSGQVLLTYQRTNMLRGVPGEEAEILLTYSR</sequence>
<reference evidence="1 2" key="1">
    <citation type="submission" date="2018-07" db="EMBL/GenBank/DDBJ databases">
        <title>Complete Genome and Methylome Analysis of Deinococcus wulumuqiensis NEB 479.</title>
        <authorList>
            <person name="Fomenkov A."/>
            <person name="Luyten Y."/>
            <person name="Vincze T."/>
            <person name="Anton B.P."/>
            <person name="Clark T."/>
            <person name="Roberts R.J."/>
            <person name="Morgan R.D."/>
        </authorList>
    </citation>
    <scope>NUCLEOTIDE SEQUENCE [LARGE SCALE GENOMIC DNA]</scope>
    <source>
        <strain evidence="1 2">NEB 479</strain>
    </source>
</reference>
<proteinExistence type="predicted"/>
<protein>
    <submittedName>
        <fullName evidence="1">Uncharacterized protein</fullName>
    </submittedName>
</protein>
<dbReference type="InterPro" id="IPR006311">
    <property type="entry name" value="TAT_signal"/>
</dbReference>
<dbReference type="AlphaFoldDB" id="A0A345IG33"/>
<evidence type="ECO:0000313" key="1">
    <source>
        <dbReference type="EMBL" id="AXG98655.1"/>
    </source>
</evidence>
<organism evidence="1 2">
    <name type="scientific">Deinococcus wulumuqiensis</name>
    <dbReference type="NCBI Taxonomy" id="980427"/>
    <lineage>
        <taxon>Bacteria</taxon>
        <taxon>Thermotogati</taxon>
        <taxon>Deinococcota</taxon>
        <taxon>Deinococci</taxon>
        <taxon>Deinococcales</taxon>
        <taxon>Deinococcaceae</taxon>
        <taxon>Deinococcus</taxon>
    </lineage>
</organism>
<dbReference type="STRING" id="1288484.GCA_000348665_01000"/>
<gene>
    <name evidence="1" type="ORF">DVJ83_05180</name>
</gene>
<dbReference type="EMBL" id="CP031158">
    <property type="protein sequence ID" value="AXG98655.1"/>
    <property type="molecule type" value="Genomic_DNA"/>
</dbReference>
<dbReference type="PROSITE" id="PS51318">
    <property type="entry name" value="TAT"/>
    <property type="match status" value="1"/>
</dbReference>
<dbReference type="KEGG" id="dwu:DVJ83_05180"/>
<evidence type="ECO:0000313" key="2">
    <source>
        <dbReference type="Proteomes" id="UP000253744"/>
    </source>
</evidence>
<name>A0A345IG33_9DEIO</name>